<dbReference type="GO" id="GO:0003887">
    <property type="term" value="F:DNA-directed DNA polymerase activity"/>
    <property type="evidence" value="ECO:0007669"/>
    <property type="project" value="UniProtKB-KW"/>
</dbReference>
<comment type="caution">
    <text evidence="17">The sequence shown here is derived from an EMBL/GenBank/DDBJ whole genome shotgun (WGS) entry which is preliminary data.</text>
</comment>
<organism evidence="17 18">
    <name type="scientific">Phytophthora fragariaefolia</name>
    <dbReference type="NCBI Taxonomy" id="1490495"/>
    <lineage>
        <taxon>Eukaryota</taxon>
        <taxon>Sar</taxon>
        <taxon>Stramenopiles</taxon>
        <taxon>Oomycota</taxon>
        <taxon>Peronosporomycetes</taxon>
        <taxon>Peronosporales</taxon>
        <taxon>Peronosporaceae</taxon>
        <taxon>Phytophthora</taxon>
    </lineage>
</organism>
<feature type="domain" description="Integrase catalytic" evidence="16">
    <location>
        <begin position="253"/>
        <end position="434"/>
    </location>
</feature>
<dbReference type="InterPro" id="IPR039537">
    <property type="entry name" value="Retrotran_Ty1/copia-like"/>
</dbReference>
<keyword evidence="10" id="KW-0460">Magnesium</keyword>
<keyword evidence="11" id="KW-0229">DNA integration</keyword>
<evidence type="ECO:0000313" key="17">
    <source>
        <dbReference type="EMBL" id="GMF42283.1"/>
    </source>
</evidence>
<dbReference type="SUPFAM" id="SSF53098">
    <property type="entry name" value="Ribonuclease H-like"/>
    <property type="match status" value="1"/>
</dbReference>
<keyword evidence="8" id="KW-0378">Hydrolase</keyword>
<dbReference type="Pfam" id="PF25597">
    <property type="entry name" value="SH3_retrovirus"/>
    <property type="match status" value="1"/>
</dbReference>
<keyword evidence="7" id="KW-0255">Endonuclease</keyword>
<evidence type="ECO:0000256" key="13">
    <source>
        <dbReference type="ARBA" id="ARBA00022932"/>
    </source>
</evidence>
<dbReference type="GO" id="GO:0046872">
    <property type="term" value="F:metal ion binding"/>
    <property type="evidence" value="ECO:0007669"/>
    <property type="project" value="UniProtKB-KW"/>
</dbReference>
<proteinExistence type="predicted"/>
<keyword evidence="2" id="KW-1188">Viral release from host cell</keyword>
<dbReference type="InterPro" id="IPR057670">
    <property type="entry name" value="SH3_retrovirus"/>
</dbReference>
<dbReference type="OrthoDB" id="109980at2759"/>
<evidence type="ECO:0000256" key="2">
    <source>
        <dbReference type="ARBA" id="ARBA00022612"/>
    </source>
</evidence>
<dbReference type="PANTHER" id="PTHR42648">
    <property type="entry name" value="TRANSPOSASE, PUTATIVE-RELATED"/>
    <property type="match status" value="1"/>
</dbReference>
<keyword evidence="13" id="KW-0548">Nucleotidyltransferase</keyword>
<reference evidence="17" key="1">
    <citation type="submission" date="2023-04" db="EMBL/GenBank/DDBJ databases">
        <title>Phytophthora fragariaefolia NBRC 109709.</title>
        <authorList>
            <person name="Ichikawa N."/>
            <person name="Sato H."/>
            <person name="Tonouchi N."/>
        </authorList>
    </citation>
    <scope>NUCLEOTIDE SEQUENCE</scope>
    <source>
        <strain evidence="17">NBRC 109709</strain>
    </source>
</reference>
<evidence type="ECO:0000313" key="18">
    <source>
        <dbReference type="Proteomes" id="UP001165121"/>
    </source>
</evidence>
<sequence>MRTRQLVLLLGSLTDEYRMISTVLENTPNMTLAYAIQALSGVEASDESSSGQQKAFGAKKGYDKRRFTGKYFYCKKTGHKETECRKKKADEERGQVVRETSDYAFTATSAMGRIEWLVDSGASSQTTSVRDKFVSMKELKTPVRITIADRRKIDVVAMGTVVLKLMDGTSVTLSDVLYIPEVDGRLISVAKLAEKDVIAQVSKDKCVFRYGDATVMEAKRCGNVYKLKTVGGEVCRTVTTSRKEPWVLVHARLGHIPFKHYEQLLAMADGVPRVTEGVASDAVCAGCCMGKMRADDYSRHLEKLVKKCTGACPGAHGLLSKFKIYKAAMENATGKTIKRLRSDNDGEYTDELFKAYLNHNDINHEKTMPYTPQQNGLAERMNRCLVEMARCMLYHEGISNKWWAESVNIAVWIINRIPNSVNIKTPYEIVNKAKPQLKHLKVFGSLGYAHIPDEKRQKLDTKAFRCRFLGYEDGVKGYRVLNVATGKVQIVRTVNFMETTNTDGVMVKQASEDNEGVATEPSRGGQ</sequence>
<evidence type="ECO:0000259" key="16">
    <source>
        <dbReference type="PROSITE" id="PS50994"/>
    </source>
</evidence>
<evidence type="ECO:0000256" key="7">
    <source>
        <dbReference type="ARBA" id="ARBA00022759"/>
    </source>
</evidence>
<dbReference type="GO" id="GO:0008233">
    <property type="term" value="F:peptidase activity"/>
    <property type="evidence" value="ECO:0007669"/>
    <property type="project" value="UniProtKB-KW"/>
</dbReference>
<dbReference type="GO" id="GO:0003964">
    <property type="term" value="F:RNA-directed DNA polymerase activity"/>
    <property type="evidence" value="ECO:0007669"/>
    <property type="project" value="UniProtKB-KW"/>
</dbReference>
<keyword evidence="3" id="KW-0645">Protease</keyword>
<evidence type="ECO:0000256" key="6">
    <source>
        <dbReference type="ARBA" id="ARBA00022741"/>
    </source>
</evidence>
<dbReference type="Gene3D" id="3.30.420.10">
    <property type="entry name" value="Ribonuclease H-like superfamily/Ribonuclease H"/>
    <property type="match status" value="1"/>
</dbReference>
<dbReference type="GO" id="GO:0004519">
    <property type="term" value="F:endonuclease activity"/>
    <property type="evidence" value="ECO:0007669"/>
    <property type="project" value="UniProtKB-KW"/>
</dbReference>
<dbReference type="InterPro" id="IPR036397">
    <property type="entry name" value="RNaseH_sf"/>
</dbReference>
<evidence type="ECO:0000256" key="8">
    <source>
        <dbReference type="ARBA" id="ARBA00022801"/>
    </source>
</evidence>
<dbReference type="PROSITE" id="PS50994">
    <property type="entry name" value="INTEGRASE"/>
    <property type="match status" value="1"/>
</dbReference>
<evidence type="ECO:0000256" key="10">
    <source>
        <dbReference type="ARBA" id="ARBA00022842"/>
    </source>
</evidence>
<evidence type="ECO:0000256" key="3">
    <source>
        <dbReference type="ARBA" id="ARBA00022670"/>
    </source>
</evidence>
<keyword evidence="5" id="KW-0479">Metal-binding</keyword>
<keyword evidence="12" id="KW-0695">RNA-directed DNA polymerase</keyword>
<dbReference type="GO" id="GO:0015074">
    <property type="term" value="P:DNA integration"/>
    <property type="evidence" value="ECO:0007669"/>
    <property type="project" value="UniProtKB-KW"/>
</dbReference>
<dbReference type="InterPro" id="IPR054722">
    <property type="entry name" value="PolX-like_BBD"/>
</dbReference>
<keyword evidence="15" id="KW-0233">DNA recombination</keyword>
<dbReference type="InterPro" id="IPR012337">
    <property type="entry name" value="RNaseH-like_sf"/>
</dbReference>
<dbReference type="Pfam" id="PF22936">
    <property type="entry name" value="Pol_BBD"/>
    <property type="match status" value="1"/>
</dbReference>
<dbReference type="InterPro" id="IPR001584">
    <property type="entry name" value="Integrase_cat-core"/>
</dbReference>
<dbReference type="GO" id="GO:0005524">
    <property type="term" value="F:ATP binding"/>
    <property type="evidence" value="ECO:0007669"/>
    <property type="project" value="UniProtKB-KW"/>
</dbReference>
<evidence type="ECO:0000256" key="1">
    <source>
        <dbReference type="ARBA" id="ARBA00002180"/>
    </source>
</evidence>
<dbReference type="AlphaFoldDB" id="A0A9W6XNY4"/>
<dbReference type="GO" id="GO:0006310">
    <property type="term" value="P:DNA recombination"/>
    <property type="evidence" value="ECO:0007669"/>
    <property type="project" value="UniProtKB-KW"/>
</dbReference>
<evidence type="ECO:0000256" key="14">
    <source>
        <dbReference type="ARBA" id="ARBA00023113"/>
    </source>
</evidence>
<dbReference type="GO" id="GO:0006508">
    <property type="term" value="P:proteolysis"/>
    <property type="evidence" value="ECO:0007669"/>
    <property type="project" value="UniProtKB-KW"/>
</dbReference>
<keyword evidence="6" id="KW-0547">Nucleotide-binding</keyword>
<keyword evidence="18" id="KW-1185">Reference proteome</keyword>
<evidence type="ECO:0000256" key="5">
    <source>
        <dbReference type="ARBA" id="ARBA00022723"/>
    </source>
</evidence>
<keyword evidence="14" id="KW-0917">Virion maturation</keyword>
<accession>A0A9W6XNY4</accession>
<evidence type="ECO:0000256" key="4">
    <source>
        <dbReference type="ARBA" id="ARBA00022722"/>
    </source>
</evidence>
<keyword evidence="4" id="KW-0540">Nuclease</keyword>
<protein>
    <submittedName>
        <fullName evidence="17">Unnamed protein product</fullName>
    </submittedName>
</protein>
<comment type="function">
    <text evidence="1">The aspartyl protease (PR) mediates the proteolytic cleavages of the Gag and Gag-Pol polyproteins after assembly of the VLP.</text>
</comment>
<name>A0A9W6XNY4_9STRA</name>
<evidence type="ECO:0000256" key="11">
    <source>
        <dbReference type="ARBA" id="ARBA00022908"/>
    </source>
</evidence>
<evidence type="ECO:0000256" key="15">
    <source>
        <dbReference type="ARBA" id="ARBA00023172"/>
    </source>
</evidence>
<keyword evidence="13" id="KW-0239">DNA-directed DNA polymerase</keyword>
<keyword evidence="9" id="KW-0067">ATP-binding</keyword>
<keyword evidence="13" id="KW-0808">Transferase</keyword>
<dbReference type="PANTHER" id="PTHR42648:SF11">
    <property type="entry name" value="TRANSPOSON TY4-P GAG-POL POLYPROTEIN"/>
    <property type="match status" value="1"/>
</dbReference>
<evidence type="ECO:0000256" key="9">
    <source>
        <dbReference type="ARBA" id="ARBA00022840"/>
    </source>
</evidence>
<evidence type="ECO:0000256" key="12">
    <source>
        <dbReference type="ARBA" id="ARBA00022918"/>
    </source>
</evidence>
<dbReference type="GO" id="GO:0003676">
    <property type="term" value="F:nucleic acid binding"/>
    <property type="evidence" value="ECO:0007669"/>
    <property type="project" value="InterPro"/>
</dbReference>
<gene>
    <name evidence="17" type="ORF">Pfra01_001376200</name>
</gene>
<dbReference type="Proteomes" id="UP001165121">
    <property type="component" value="Unassembled WGS sequence"/>
</dbReference>
<dbReference type="EMBL" id="BSXT01001419">
    <property type="protein sequence ID" value="GMF42283.1"/>
    <property type="molecule type" value="Genomic_DNA"/>
</dbReference>